<keyword evidence="2" id="KW-0520">NAD</keyword>
<dbReference type="STRING" id="765952.PUV_02960"/>
<evidence type="ECO:0000313" key="7">
    <source>
        <dbReference type="Proteomes" id="UP000000495"/>
    </source>
</evidence>
<dbReference type="InterPro" id="IPR013328">
    <property type="entry name" value="6PGD_dom2"/>
</dbReference>
<gene>
    <name evidence="6" type="primary">yfjR</name>
    <name evidence="6" type="ordered locus">PUV_02960</name>
</gene>
<feature type="active site" evidence="3">
    <location>
        <position position="173"/>
    </location>
</feature>
<sequence>MSKNIAFIGLGNMGFPLAENLLKAGFPLWVYNRTAERAKPLLNQGAHLLDSPKEAFEKSSILISMLSNDQALEEIVEGEKGILKTIRTGCVHVSMSTISPETADKMATLHAEKGAAFVCAPVFGRPDAAAAQKLWICIAGDPHAKVLVRPILEKLGQGVADFGAKPSHACLVKISGNFLILSAIEAMGESFALLKKSGIDIHAAAALYTQSILACPVYQNYSKIIVDQAFEDAGFKMTLGLKDVNLVLNEAEKKSVPLPLASLLHNRLMTGLAKQRQNLDWSAITLQAFEDAALED</sequence>
<dbReference type="EMBL" id="FR872580">
    <property type="protein sequence ID" value="CCB85246.1"/>
    <property type="molecule type" value="Genomic_DNA"/>
</dbReference>
<dbReference type="InterPro" id="IPR006115">
    <property type="entry name" value="6PGDH_NADP-bd"/>
</dbReference>
<dbReference type="Gene3D" id="3.40.50.720">
    <property type="entry name" value="NAD(P)-binding Rossmann-like Domain"/>
    <property type="match status" value="1"/>
</dbReference>
<dbReference type="PANTHER" id="PTHR43580:SF2">
    <property type="entry name" value="CYTOKINE-LIKE NUCLEAR FACTOR N-PAC"/>
    <property type="match status" value="1"/>
</dbReference>
<dbReference type="InterPro" id="IPR036291">
    <property type="entry name" value="NAD(P)-bd_dom_sf"/>
</dbReference>
<dbReference type="Pfam" id="PF14833">
    <property type="entry name" value="NAD_binding_11"/>
    <property type="match status" value="1"/>
</dbReference>
<organism evidence="6 7">
    <name type="scientific">Parachlamydia acanthamoebae (strain UV7)</name>
    <dbReference type="NCBI Taxonomy" id="765952"/>
    <lineage>
        <taxon>Bacteria</taxon>
        <taxon>Pseudomonadati</taxon>
        <taxon>Chlamydiota</taxon>
        <taxon>Chlamydiia</taxon>
        <taxon>Parachlamydiales</taxon>
        <taxon>Parachlamydiaceae</taxon>
        <taxon>Parachlamydia</taxon>
    </lineage>
</organism>
<dbReference type="HOGENOM" id="CLU_035117_0_1_0"/>
<dbReference type="EC" id="1.1.-.-" evidence="6"/>
<dbReference type="PANTHER" id="PTHR43580">
    <property type="entry name" value="OXIDOREDUCTASE GLYR1-RELATED"/>
    <property type="match status" value="1"/>
</dbReference>
<dbReference type="GO" id="GO:0051287">
    <property type="term" value="F:NAD binding"/>
    <property type="evidence" value="ECO:0007669"/>
    <property type="project" value="InterPro"/>
</dbReference>
<evidence type="ECO:0000313" key="6">
    <source>
        <dbReference type="EMBL" id="CCB85246.1"/>
    </source>
</evidence>
<dbReference type="OrthoDB" id="9786703at2"/>
<dbReference type="GO" id="GO:0050661">
    <property type="term" value="F:NADP binding"/>
    <property type="evidence" value="ECO:0007669"/>
    <property type="project" value="InterPro"/>
</dbReference>
<feature type="domain" description="3-hydroxyisobutyrate dehydrogenase-like NAD-binding" evidence="5">
    <location>
        <begin position="172"/>
        <end position="284"/>
    </location>
</feature>
<dbReference type="Proteomes" id="UP000000495">
    <property type="component" value="Chromosome"/>
</dbReference>
<feature type="domain" description="6-phosphogluconate dehydrogenase NADP-binding" evidence="4">
    <location>
        <begin position="4"/>
        <end position="160"/>
    </location>
</feature>
<name>F8KVV4_PARAV</name>
<keyword evidence="1 6" id="KW-0560">Oxidoreductase</keyword>
<proteinExistence type="predicted"/>
<dbReference type="InterPro" id="IPR008927">
    <property type="entry name" value="6-PGluconate_DH-like_C_sf"/>
</dbReference>
<dbReference type="GO" id="GO:0016491">
    <property type="term" value="F:oxidoreductase activity"/>
    <property type="evidence" value="ECO:0007669"/>
    <property type="project" value="UniProtKB-KW"/>
</dbReference>
<reference key="1">
    <citation type="journal article" date="2011" name="Mol. Biol. Evol.">
        <title>Unity in variety -- the pan-genome of the Chlamydiae.</title>
        <authorList>
            <person name="Collingro A."/>
            <person name="Tischler P."/>
            <person name="Weinmaier T."/>
            <person name="Penz T."/>
            <person name="Heinz E."/>
            <person name="Brunham R.C."/>
            <person name="Read T.D."/>
            <person name="Bavoil P.M."/>
            <person name="Sachse K."/>
            <person name="Kahane S."/>
            <person name="Friedman M.G."/>
            <person name="Rattei T."/>
            <person name="Myers G.S.A."/>
            <person name="Horn M."/>
        </authorList>
    </citation>
    <scope>NUCLEOTIDE SEQUENCE</scope>
    <source>
        <strain>UV7</strain>
    </source>
</reference>
<reference evidence="6 7" key="2">
    <citation type="journal article" date="2011" name="Mol. Biol. Evol.">
        <title>Unity in variety--the pan-genome of the Chlamydiae.</title>
        <authorList>
            <person name="Collingro A."/>
            <person name="Tischler P."/>
            <person name="Weinmaier T."/>
            <person name="Penz T."/>
            <person name="Heinz E."/>
            <person name="Brunham R.C."/>
            <person name="Read T.D."/>
            <person name="Bavoil P.M."/>
            <person name="Sachse K."/>
            <person name="Kahane S."/>
            <person name="Friedman M.G."/>
            <person name="Rattei T."/>
            <person name="Myers G.S."/>
            <person name="Horn M."/>
        </authorList>
    </citation>
    <scope>NUCLEOTIDE SEQUENCE [LARGE SCALE GENOMIC DNA]</scope>
    <source>
        <strain evidence="7">UV7</strain>
    </source>
</reference>
<accession>F8KVV4</accession>
<dbReference type="KEGG" id="puv:PUV_02960"/>
<dbReference type="AlphaFoldDB" id="F8KVV4"/>
<dbReference type="SUPFAM" id="SSF51735">
    <property type="entry name" value="NAD(P)-binding Rossmann-fold domains"/>
    <property type="match status" value="1"/>
</dbReference>
<keyword evidence="7" id="KW-1185">Reference proteome</keyword>
<protein>
    <submittedName>
        <fullName evidence="6">Uncharacterized oxidoreductase yfjR</fullName>
        <ecNumber evidence="6">1.1.-.-</ecNumber>
    </submittedName>
</protein>
<dbReference type="InterPro" id="IPR029154">
    <property type="entry name" value="HIBADH-like_NADP-bd"/>
</dbReference>
<dbReference type="eggNOG" id="COG2084">
    <property type="taxonomic scope" value="Bacteria"/>
</dbReference>
<evidence type="ECO:0000259" key="5">
    <source>
        <dbReference type="Pfam" id="PF14833"/>
    </source>
</evidence>
<evidence type="ECO:0000259" key="4">
    <source>
        <dbReference type="Pfam" id="PF03446"/>
    </source>
</evidence>
<evidence type="ECO:0000256" key="3">
    <source>
        <dbReference type="PIRSR" id="PIRSR000103-1"/>
    </source>
</evidence>
<evidence type="ECO:0000256" key="1">
    <source>
        <dbReference type="ARBA" id="ARBA00023002"/>
    </source>
</evidence>
<dbReference type="PIRSF" id="PIRSF000103">
    <property type="entry name" value="HIBADH"/>
    <property type="match status" value="1"/>
</dbReference>
<evidence type="ECO:0000256" key="2">
    <source>
        <dbReference type="ARBA" id="ARBA00023027"/>
    </source>
</evidence>
<dbReference type="Pfam" id="PF03446">
    <property type="entry name" value="NAD_binding_2"/>
    <property type="match status" value="1"/>
</dbReference>
<dbReference type="InterPro" id="IPR015815">
    <property type="entry name" value="HIBADH-related"/>
</dbReference>
<dbReference type="SUPFAM" id="SSF48179">
    <property type="entry name" value="6-phosphogluconate dehydrogenase C-terminal domain-like"/>
    <property type="match status" value="1"/>
</dbReference>
<dbReference type="Gene3D" id="1.10.1040.10">
    <property type="entry name" value="N-(1-d-carboxylethyl)-l-norvaline Dehydrogenase, domain 2"/>
    <property type="match status" value="1"/>
</dbReference>
<dbReference type="InterPro" id="IPR051265">
    <property type="entry name" value="HIBADH-related_NP60_sf"/>
</dbReference>